<sequence length="482" mass="50613">MRTLLAVASSAALIAGLAITTAPLAHAAPPSYTIEVLPALPGDEYVRAASINDAGDVAGTSSDGVRTDLVVWRATTRQSPQVVVKGAAEVAGISGNGVVAGNTTAETTWWRPFIWRNGSLSVLQNGASQDNRFIDVSETGTVLDMAGSIWSSIESRTVLPHTLAGTTLTGVQTNGISGSGNFVVGSNHSGAGQTPLRWAGKTLQALGKPSGSVASEGGSVNDRGVAVGTATMKNGSDRSVIWDASGKPSWLPTAPGLDVQGPTAINNSGLIVGAGRASAETMAGYDRGVLWAEGKVHDLNDLITLPKGVTVKAAFDVNNAGQITGLVNVADGSYYGVTRGFVATPKAFDVYTTPGTHHYNGRDWKTTCEPYSRTTRCRTEIQATTIQVINGRYVHAKGWAFNNLTYLPSARTLWKSNPLAQPGNHTINGRQWKTECDNAHTGRNGCRSYMLVSVITATATTGGGYTYAVRDAWVFNNIVRFS</sequence>
<reference evidence="2 3" key="1">
    <citation type="submission" date="2018-10" db="EMBL/GenBank/DDBJ databases">
        <title>Tessaracoccus antarcticuss sp. nov., isolated from sediment.</title>
        <authorList>
            <person name="Zhou L.Y."/>
            <person name="Du Z.J."/>
        </authorList>
    </citation>
    <scope>NUCLEOTIDE SEQUENCE [LARGE SCALE GENOMIC DNA]</scope>
    <source>
        <strain evidence="2 3">JDX10</strain>
    </source>
</reference>
<feature type="chain" id="PRO_5018089374" evidence="1">
    <location>
        <begin position="28"/>
        <end position="482"/>
    </location>
</feature>
<name>A0A3M0GAL5_9ACTN</name>
<keyword evidence="3" id="KW-1185">Reference proteome</keyword>
<evidence type="ECO:0000313" key="2">
    <source>
        <dbReference type="EMBL" id="RMB62011.1"/>
    </source>
</evidence>
<dbReference type="AlphaFoldDB" id="A0A3M0GAL5"/>
<evidence type="ECO:0000256" key="1">
    <source>
        <dbReference type="SAM" id="SignalP"/>
    </source>
</evidence>
<dbReference type="RefSeq" id="WP_121900559.1">
    <property type="nucleotide sequence ID" value="NZ_REFW01000001.1"/>
</dbReference>
<accession>A0A3M0GAL5</accession>
<protein>
    <submittedName>
        <fullName evidence="2">Uncharacterized protein</fullName>
    </submittedName>
</protein>
<dbReference type="Proteomes" id="UP000275256">
    <property type="component" value="Unassembled WGS sequence"/>
</dbReference>
<evidence type="ECO:0000313" key="3">
    <source>
        <dbReference type="Proteomes" id="UP000275256"/>
    </source>
</evidence>
<comment type="caution">
    <text evidence="2">The sequence shown here is derived from an EMBL/GenBank/DDBJ whole genome shotgun (WGS) entry which is preliminary data.</text>
</comment>
<feature type="signal peptide" evidence="1">
    <location>
        <begin position="1"/>
        <end position="27"/>
    </location>
</feature>
<dbReference type="EMBL" id="REFW01000001">
    <property type="protein sequence ID" value="RMB62011.1"/>
    <property type="molecule type" value="Genomic_DNA"/>
</dbReference>
<gene>
    <name evidence="2" type="ORF">EAX62_05340</name>
</gene>
<keyword evidence="1" id="KW-0732">Signal</keyword>
<proteinExistence type="predicted"/>
<organism evidence="2 3">
    <name type="scientific">Tessaracoccus antarcticus</name>
    <dbReference type="NCBI Taxonomy" id="2479848"/>
    <lineage>
        <taxon>Bacteria</taxon>
        <taxon>Bacillati</taxon>
        <taxon>Actinomycetota</taxon>
        <taxon>Actinomycetes</taxon>
        <taxon>Propionibacteriales</taxon>
        <taxon>Propionibacteriaceae</taxon>
        <taxon>Tessaracoccus</taxon>
    </lineage>
</organism>
<dbReference type="OrthoDB" id="3718652at2"/>